<dbReference type="InterPro" id="IPR002347">
    <property type="entry name" value="SDR_fam"/>
</dbReference>
<proteinExistence type="predicted"/>
<feature type="region of interest" description="Disordered" evidence="1">
    <location>
        <begin position="1"/>
        <end position="42"/>
    </location>
</feature>
<comment type="caution">
    <text evidence="2">The sequence shown here is derived from an EMBL/GenBank/DDBJ whole genome shotgun (WGS) entry which is preliminary data.</text>
</comment>
<evidence type="ECO:0000313" key="3">
    <source>
        <dbReference type="Proteomes" id="UP000326554"/>
    </source>
</evidence>
<dbReference type="InterPro" id="IPR036291">
    <property type="entry name" value="NAD(P)-bd_dom_sf"/>
</dbReference>
<dbReference type="PANTHER" id="PTHR43431">
    <property type="entry name" value="OXIDOREDUCTASE, SHORT CHAIN DEHYDROGENASE/REDUCTASE FAMILY (AFU_ORTHOLOGUE AFUA_5G14000)"/>
    <property type="match status" value="1"/>
</dbReference>
<accession>A0A5J5GL00</accession>
<keyword evidence="3" id="KW-1185">Reference proteome</keyword>
<organism evidence="2 3">
    <name type="scientific">Histidinibacterium aquaticum</name>
    <dbReference type="NCBI Taxonomy" id="2613962"/>
    <lineage>
        <taxon>Bacteria</taxon>
        <taxon>Pseudomonadati</taxon>
        <taxon>Pseudomonadota</taxon>
        <taxon>Alphaproteobacteria</taxon>
        <taxon>Rhodobacterales</taxon>
        <taxon>Paracoccaceae</taxon>
        <taxon>Histidinibacterium</taxon>
    </lineage>
</organism>
<evidence type="ECO:0000313" key="2">
    <source>
        <dbReference type="EMBL" id="KAA9008152.1"/>
    </source>
</evidence>
<dbReference type="Pfam" id="PF00106">
    <property type="entry name" value="adh_short"/>
    <property type="match status" value="1"/>
</dbReference>
<sequence length="258" mass="26782">MQSRAPLTGGGGAVQGRSRDVDPAPDRPILRSHRPQEAQPMPDLAIVVGAGPGLGAALCRRFARGGCTLAPVARDTARLAELCAQIEESGGTARPFAADVADFASLTTAIRSASDWAGPPGVLIYNVSRFVPKSPLELTPEELDTELRVSATAALAATQAALPLMPDGGTVLWTGSGTALRPQAGKGSPSLAAGKSAMRGLALASAEAFHERGLNFRTITINGAIKEGTPFAPDKIAEAFWEAHASPDWQPEIVFEGR</sequence>
<dbReference type="SUPFAM" id="SSF51735">
    <property type="entry name" value="NAD(P)-binding Rossmann-fold domains"/>
    <property type="match status" value="1"/>
</dbReference>
<gene>
    <name evidence="2" type="ORF">F3S47_11680</name>
</gene>
<evidence type="ECO:0000256" key="1">
    <source>
        <dbReference type="SAM" id="MobiDB-lite"/>
    </source>
</evidence>
<dbReference type="EMBL" id="VYQE01000003">
    <property type="protein sequence ID" value="KAA9008152.1"/>
    <property type="molecule type" value="Genomic_DNA"/>
</dbReference>
<dbReference type="Proteomes" id="UP000326554">
    <property type="component" value="Unassembled WGS sequence"/>
</dbReference>
<dbReference type="AlphaFoldDB" id="A0A5J5GL00"/>
<protein>
    <submittedName>
        <fullName evidence="2">SDR family NAD(P)-dependent oxidoreductase</fullName>
    </submittedName>
</protein>
<reference evidence="2 3" key="1">
    <citation type="submission" date="2019-09" db="EMBL/GenBank/DDBJ databases">
        <authorList>
            <person name="Park J.-S."/>
            <person name="Choi H.-J."/>
        </authorList>
    </citation>
    <scope>NUCLEOTIDE SEQUENCE [LARGE SCALE GENOMIC DNA]</scope>
    <source>
        <strain evidence="2 3">176SS1-4</strain>
    </source>
</reference>
<dbReference type="Gene3D" id="3.40.50.720">
    <property type="entry name" value="NAD(P)-binding Rossmann-like Domain"/>
    <property type="match status" value="1"/>
</dbReference>
<dbReference type="PANTHER" id="PTHR43431:SF1">
    <property type="entry name" value="OS08G0476300 PROTEIN"/>
    <property type="match status" value="1"/>
</dbReference>
<name>A0A5J5GL00_9RHOB</name>
<feature type="compositionally biased region" description="Basic and acidic residues" evidence="1">
    <location>
        <begin position="17"/>
        <end position="29"/>
    </location>
</feature>